<name>A0ABT9XMA0_9BACL</name>
<evidence type="ECO:0000313" key="2">
    <source>
        <dbReference type="Proteomes" id="UP001232973"/>
    </source>
</evidence>
<keyword evidence="2" id="KW-1185">Reference proteome</keyword>
<protein>
    <submittedName>
        <fullName evidence="1">Uncharacterized protein</fullName>
    </submittedName>
</protein>
<reference evidence="1 2" key="1">
    <citation type="submission" date="2023-07" db="EMBL/GenBank/DDBJ databases">
        <title>Genomic Encyclopedia of Type Strains, Phase IV (KMG-IV): sequencing the most valuable type-strain genomes for metagenomic binning, comparative biology and taxonomic classification.</title>
        <authorList>
            <person name="Goeker M."/>
        </authorList>
    </citation>
    <scope>NUCLEOTIDE SEQUENCE [LARGE SCALE GENOMIC DNA]</scope>
    <source>
        <strain evidence="1 2">DSM 4006</strain>
    </source>
</reference>
<sequence length="63" mass="6634">MSSDQNIVSGIKVEEPQEIPVAQAPLTFARTPTVTIPSLFYAPEKLATGQYGARSVGMAPLSA</sequence>
<organism evidence="1 2">
    <name type="scientific">Alicyclobacillus cycloheptanicus</name>
    <dbReference type="NCBI Taxonomy" id="1457"/>
    <lineage>
        <taxon>Bacteria</taxon>
        <taxon>Bacillati</taxon>
        <taxon>Bacillota</taxon>
        <taxon>Bacilli</taxon>
        <taxon>Bacillales</taxon>
        <taxon>Alicyclobacillaceae</taxon>
        <taxon>Alicyclobacillus</taxon>
    </lineage>
</organism>
<gene>
    <name evidence="1" type="ORF">J2S03_003124</name>
</gene>
<dbReference type="EMBL" id="JAUSTP010000036">
    <property type="protein sequence ID" value="MDQ0191255.1"/>
    <property type="molecule type" value="Genomic_DNA"/>
</dbReference>
<proteinExistence type="predicted"/>
<dbReference type="Proteomes" id="UP001232973">
    <property type="component" value="Unassembled WGS sequence"/>
</dbReference>
<evidence type="ECO:0000313" key="1">
    <source>
        <dbReference type="EMBL" id="MDQ0191255.1"/>
    </source>
</evidence>
<accession>A0ABT9XMA0</accession>
<comment type="caution">
    <text evidence="1">The sequence shown here is derived from an EMBL/GenBank/DDBJ whole genome shotgun (WGS) entry which is preliminary data.</text>
</comment>